<evidence type="ECO:0000313" key="4">
    <source>
        <dbReference type="Proteomes" id="UP000198867"/>
    </source>
</evidence>
<dbReference type="EMBL" id="FOVM01000006">
    <property type="protein sequence ID" value="SFN85493.1"/>
    <property type="molecule type" value="Genomic_DNA"/>
</dbReference>
<organism evidence="3 4">
    <name type="scientific">Mycetocola miduiensis</name>
    <dbReference type="NCBI Taxonomy" id="995034"/>
    <lineage>
        <taxon>Bacteria</taxon>
        <taxon>Bacillati</taxon>
        <taxon>Actinomycetota</taxon>
        <taxon>Actinomycetes</taxon>
        <taxon>Micrococcales</taxon>
        <taxon>Microbacteriaceae</taxon>
        <taxon>Mycetocola</taxon>
    </lineage>
</organism>
<dbReference type="PANTHER" id="PTHR12110">
    <property type="entry name" value="HYDROXYPYRUVATE ISOMERASE"/>
    <property type="match status" value="1"/>
</dbReference>
<dbReference type="Gene3D" id="3.20.20.150">
    <property type="entry name" value="Divalent-metal-dependent TIM barrel enzymes"/>
    <property type="match status" value="1"/>
</dbReference>
<keyword evidence="4" id="KW-1185">Reference proteome</keyword>
<dbReference type="InterPro" id="IPR036237">
    <property type="entry name" value="Xyl_isomerase-like_sf"/>
</dbReference>
<dbReference type="STRING" id="995034.SAMN05216219_2386"/>
<dbReference type="RefSeq" id="WP_090711738.1">
    <property type="nucleotide sequence ID" value="NZ_FOVM01000006.1"/>
</dbReference>
<evidence type="ECO:0000256" key="1">
    <source>
        <dbReference type="ARBA" id="ARBA00023277"/>
    </source>
</evidence>
<dbReference type="InterPro" id="IPR050312">
    <property type="entry name" value="IolE/XylAMocC-like"/>
</dbReference>
<dbReference type="Proteomes" id="UP000198867">
    <property type="component" value="Unassembled WGS sequence"/>
</dbReference>
<proteinExistence type="predicted"/>
<dbReference type="InterPro" id="IPR013022">
    <property type="entry name" value="Xyl_isomerase-like_TIM-brl"/>
</dbReference>
<name>A0A1I5CEZ1_9MICO</name>
<dbReference type="SUPFAM" id="SSF51658">
    <property type="entry name" value="Xylose isomerase-like"/>
    <property type="match status" value="1"/>
</dbReference>
<dbReference type="Pfam" id="PF01261">
    <property type="entry name" value="AP_endonuc_2"/>
    <property type="match status" value="1"/>
</dbReference>
<evidence type="ECO:0000313" key="3">
    <source>
        <dbReference type="EMBL" id="SFN85493.1"/>
    </source>
</evidence>
<accession>A0A1I5CEZ1</accession>
<dbReference type="PANTHER" id="PTHR12110:SF41">
    <property type="entry name" value="INOSOSE DEHYDRATASE"/>
    <property type="match status" value="1"/>
</dbReference>
<dbReference type="AlphaFoldDB" id="A0A1I5CEZ1"/>
<sequence>MRISVFPKGDLDALVVHRTMTVFDWIEKARVLPADGLELYSGMFTETSDSFVGRVAESLAAAGFEMPMLCASPDFTNPDRDVRKAEFDRELEMMRITARLGGAGASTRVLSGQRHPEVSREQGLDWVVEAIENLLPVARELDVTLALENHYKDGTWKYPEFAQKSDVFLELIERIDDRAHFGVQFDPSNAIVAGDYSADFLDLVIDRVVTMQASDRSLAPGGSLDDLRQSDGTIGYSPLLQHGVIGQGLNDYPRIFRTLAAAGYDGWISIEDGVNGMGEMLESVEYLRQAREEYFGGSTEVRVQKHEEARSAAGFASIAQPALTSPREANR</sequence>
<reference evidence="4" key="1">
    <citation type="submission" date="2016-10" db="EMBL/GenBank/DDBJ databases">
        <authorList>
            <person name="Varghese N."/>
            <person name="Submissions S."/>
        </authorList>
    </citation>
    <scope>NUCLEOTIDE SEQUENCE [LARGE SCALE GENOMIC DNA]</scope>
    <source>
        <strain evidence="4">CGMCC 1.11101</strain>
    </source>
</reference>
<dbReference type="GO" id="GO:0016853">
    <property type="term" value="F:isomerase activity"/>
    <property type="evidence" value="ECO:0007669"/>
    <property type="project" value="UniProtKB-KW"/>
</dbReference>
<keyword evidence="1" id="KW-0119">Carbohydrate metabolism</keyword>
<feature type="domain" description="Xylose isomerase-like TIM barrel" evidence="2">
    <location>
        <begin position="27"/>
        <end position="289"/>
    </location>
</feature>
<gene>
    <name evidence="3" type="ORF">SAMN05216219_2386</name>
</gene>
<dbReference type="OrthoDB" id="104997at2"/>
<evidence type="ECO:0000259" key="2">
    <source>
        <dbReference type="Pfam" id="PF01261"/>
    </source>
</evidence>
<keyword evidence="3" id="KW-0413">Isomerase</keyword>
<protein>
    <submittedName>
        <fullName evidence="3">Sugar phosphate isomerase/epimerase</fullName>
    </submittedName>
</protein>